<proteinExistence type="predicted"/>
<evidence type="ECO:0008006" key="3">
    <source>
        <dbReference type="Google" id="ProtNLM"/>
    </source>
</evidence>
<gene>
    <name evidence="1" type="ORF">NARC_100132</name>
</gene>
<accession>A0A557STZ9</accession>
<evidence type="ECO:0000313" key="2">
    <source>
        <dbReference type="Proteomes" id="UP000315289"/>
    </source>
</evidence>
<organism evidence="1 2">
    <name type="scientific">Candidatus Nitrosocosmicus arcticus</name>
    <dbReference type="NCBI Taxonomy" id="2035267"/>
    <lineage>
        <taxon>Archaea</taxon>
        <taxon>Nitrososphaerota</taxon>
        <taxon>Nitrososphaeria</taxon>
        <taxon>Nitrososphaerales</taxon>
        <taxon>Nitrososphaeraceae</taxon>
        <taxon>Candidatus Nitrosocosmicus</taxon>
    </lineage>
</organism>
<name>A0A557STZ9_9ARCH</name>
<keyword evidence="2" id="KW-1185">Reference proteome</keyword>
<evidence type="ECO:0000313" key="1">
    <source>
        <dbReference type="EMBL" id="TVP40070.1"/>
    </source>
</evidence>
<reference evidence="1 2" key="1">
    <citation type="journal article" date="2019" name="Front. Microbiol.">
        <title>Ammonia Oxidation by the Arctic Terrestrial Thaumarchaeote Candidatus Nitrosocosmicus arcticus Is Stimulated by Increasing Temperatures.</title>
        <authorList>
            <person name="Alves R.J.E."/>
            <person name="Kerou M."/>
            <person name="Zappe A."/>
            <person name="Bittner R."/>
            <person name="Abby S.S."/>
            <person name="Schmidt H.A."/>
            <person name="Pfeifer K."/>
            <person name="Schleper C."/>
        </authorList>
    </citation>
    <scope>NUCLEOTIDE SEQUENCE [LARGE SCALE GENOMIC DNA]</scope>
    <source>
        <strain evidence="1 2">Kfb</strain>
    </source>
</reference>
<dbReference type="AlphaFoldDB" id="A0A557STZ9"/>
<comment type="caution">
    <text evidence="1">The sequence shown here is derived from an EMBL/GenBank/DDBJ whole genome shotgun (WGS) entry which is preliminary data.</text>
</comment>
<dbReference type="Proteomes" id="UP000315289">
    <property type="component" value="Unassembled WGS sequence"/>
</dbReference>
<dbReference type="EMBL" id="VOAH01000010">
    <property type="protein sequence ID" value="TVP40070.1"/>
    <property type="molecule type" value="Genomic_DNA"/>
</dbReference>
<sequence>MIAMSVLYVEYIRDLFSSTLSLRSNIIEELEKTIMDIPYDEIIIDFSGVKSMSIEFAKEYLTIKHRSNKVINEVNLPLDLQPTMDKALGSLKIPAS</sequence>
<protein>
    <recommendedName>
        <fullName evidence="3">DUF4325 domain-containing protein</fullName>
    </recommendedName>
</protein>